<dbReference type="InterPro" id="IPR034137">
    <property type="entry name" value="TOPRIM_RecR"/>
</dbReference>
<evidence type="ECO:0000256" key="3">
    <source>
        <dbReference type="ARBA" id="ARBA00022771"/>
    </source>
</evidence>
<dbReference type="SUPFAM" id="SSF111304">
    <property type="entry name" value="Recombination protein RecR"/>
    <property type="match status" value="1"/>
</dbReference>
<keyword evidence="5 7" id="KW-0233">DNA recombination</keyword>
<protein>
    <recommendedName>
        <fullName evidence="7">Recombination protein RecR</fullName>
    </recommendedName>
</protein>
<name>A0ABR5TNJ1_9BACL</name>
<evidence type="ECO:0000313" key="10">
    <source>
        <dbReference type="Proteomes" id="UP000070467"/>
    </source>
</evidence>
<evidence type="ECO:0000256" key="5">
    <source>
        <dbReference type="ARBA" id="ARBA00023172"/>
    </source>
</evidence>
<evidence type="ECO:0000256" key="7">
    <source>
        <dbReference type="HAMAP-Rule" id="MF_00017"/>
    </source>
</evidence>
<evidence type="ECO:0000313" key="9">
    <source>
        <dbReference type="EMBL" id="KXB58992.1"/>
    </source>
</evidence>
<organism evidence="9 10">
    <name type="scientific">Gemelliphila asaccharolytica</name>
    <dbReference type="NCBI Taxonomy" id="502393"/>
    <lineage>
        <taxon>Bacteria</taxon>
        <taxon>Bacillati</taxon>
        <taxon>Bacillota</taxon>
        <taxon>Bacilli</taxon>
        <taxon>Bacillales</taxon>
        <taxon>Gemellaceae</taxon>
        <taxon>Gemelliphila</taxon>
    </lineage>
</organism>
<dbReference type="InterPro" id="IPR006171">
    <property type="entry name" value="TOPRIM_dom"/>
</dbReference>
<gene>
    <name evidence="7" type="primary">recR</name>
    <name evidence="9" type="ORF">HMPREF1871_00059</name>
</gene>
<dbReference type="InterPro" id="IPR000093">
    <property type="entry name" value="DNA_Rcmb_RecR"/>
</dbReference>
<keyword evidence="2 7" id="KW-0227">DNA damage</keyword>
<dbReference type="PANTHER" id="PTHR30446:SF0">
    <property type="entry name" value="RECOMBINATION PROTEIN RECR"/>
    <property type="match status" value="1"/>
</dbReference>
<dbReference type="NCBIfam" id="TIGR00615">
    <property type="entry name" value="recR"/>
    <property type="match status" value="1"/>
</dbReference>
<feature type="domain" description="Toprim" evidence="8">
    <location>
        <begin position="80"/>
        <end position="175"/>
    </location>
</feature>
<dbReference type="Proteomes" id="UP000070467">
    <property type="component" value="Unassembled WGS sequence"/>
</dbReference>
<keyword evidence="4 7" id="KW-0862">Zinc</keyword>
<dbReference type="PROSITE" id="PS50880">
    <property type="entry name" value="TOPRIM"/>
    <property type="match status" value="1"/>
</dbReference>
<comment type="similarity">
    <text evidence="7">Belongs to the RecR family.</text>
</comment>
<keyword evidence="10" id="KW-1185">Reference proteome</keyword>
<keyword evidence="6 7" id="KW-0234">DNA repair</keyword>
<dbReference type="PROSITE" id="PS01300">
    <property type="entry name" value="RECR"/>
    <property type="match status" value="1"/>
</dbReference>
<dbReference type="Gene3D" id="3.40.1360.10">
    <property type="match status" value="1"/>
</dbReference>
<comment type="function">
    <text evidence="7">May play a role in DNA repair. It seems to be involved in an RecBC-independent recombinational process of DNA repair. It may act with RecF and RecO.</text>
</comment>
<comment type="caution">
    <text evidence="9">The sequence shown here is derived from an EMBL/GenBank/DDBJ whole genome shotgun (WGS) entry which is preliminary data.</text>
</comment>
<dbReference type="RefSeq" id="WP_066128373.1">
    <property type="nucleotide sequence ID" value="NZ_KQ959854.1"/>
</dbReference>
<keyword evidence="1 7" id="KW-0479">Metal-binding</keyword>
<dbReference type="EMBL" id="LSDB01000001">
    <property type="protein sequence ID" value="KXB58992.1"/>
    <property type="molecule type" value="Genomic_DNA"/>
</dbReference>
<evidence type="ECO:0000259" key="8">
    <source>
        <dbReference type="PROSITE" id="PS50880"/>
    </source>
</evidence>
<evidence type="ECO:0000256" key="4">
    <source>
        <dbReference type="ARBA" id="ARBA00022833"/>
    </source>
</evidence>
<dbReference type="Pfam" id="PF21175">
    <property type="entry name" value="RecR_C"/>
    <property type="match status" value="1"/>
</dbReference>
<dbReference type="Pfam" id="PF13662">
    <property type="entry name" value="Toprim_4"/>
    <property type="match status" value="1"/>
</dbReference>
<dbReference type="InterPro" id="IPR015967">
    <property type="entry name" value="Rcmb_RecR_Znf"/>
</dbReference>
<dbReference type="CDD" id="cd01025">
    <property type="entry name" value="TOPRIM_recR"/>
    <property type="match status" value="1"/>
</dbReference>
<dbReference type="Pfam" id="PF21176">
    <property type="entry name" value="RecR_HhH"/>
    <property type="match status" value="1"/>
</dbReference>
<sequence length="198" mass="22007">MQYPKPILELISSYMKLPGIGKKTAIRLAFYTLNMKDKDIFDFSKALVDLKPNLCKCVKCGRITEYSTCDICSDKYRDKSIICVVESDQDLIAMENMEQYKGVYHVLNGVISPINGIGPNDINLKSLLERAKDKEVKEIILAINPSPEGEGTSSFIAKILKTTDIKITKIAQGISFGSDIEYADEVTLAKAISARTEL</sequence>
<dbReference type="Gene3D" id="6.10.250.240">
    <property type="match status" value="1"/>
</dbReference>
<dbReference type="PANTHER" id="PTHR30446">
    <property type="entry name" value="RECOMBINATION PROTEIN RECR"/>
    <property type="match status" value="1"/>
</dbReference>
<evidence type="ECO:0000256" key="6">
    <source>
        <dbReference type="ARBA" id="ARBA00023204"/>
    </source>
</evidence>
<accession>A0ABR5TNJ1</accession>
<evidence type="ECO:0000256" key="1">
    <source>
        <dbReference type="ARBA" id="ARBA00022723"/>
    </source>
</evidence>
<keyword evidence="3 7" id="KW-0863">Zinc-finger</keyword>
<dbReference type="SMART" id="SM00493">
    <property type="entry name" value="TOPRIM"/>
    <property type="match status" value="1"/>
</dbReference>
<reference evidence="9 10" key="1">
    <citation type="submission" date="2016-01" db="EMBL/GenBank/DDBJ databases">
        <authorList>
            <person name="Mitreva M."/>
            <person name="Pepin K.H."/>
            <person name="Mihindukulasuriya K.A."/>
            <person name="Fulton R."/>
            <person name="Fronick C."/>
            <person name="O'Laughlin M."/>
            <person name="Miner T."/>
            <person name="Herter B."/>
            <person name="Rosa B.A."/>
            <person name="Cordes M."/>
            <person name="Tomlinson C."/>
            <person name="Wollam A."/>
            <person name="Palsikar V.B."/>
            <person name="Mardis E.R."/>
            <person name="Wilson R.K."/>
        </authorList>
    </citation>
    <scope>NUCLEOTIDE SEQUENCE [LARGE SCALE GENOMIC DNA]</scope>
    <source>
        <strain evidence="9 10">KA00071</strain>
    </source>
</reference>
<proteinExistence type="inferred from homology"/>
<dbReference type="HAMAP" id="MF_00017">
    <property type="entry name" value="RecR"/>
    <property type="match status" value="1"/>
</dbReference>
<dbReference type="Gene3D" id="1.10.8.420">
    <property type="entry name" value="RecR Domain 1"/>
    <property type="match status" value="1"/>
</dbReference>
<feature type="zinc finger region" description="C4-type" evidence="7">
    <location>
        <begin position="57"/>
        <end position="72"/>
    </location>
</feature>
<evidence type="ECO:0000256" key="2">
    <source>
        <dbReference type="ARBA" id="ARBA00022763"/>
    </source>
</evidence>
<dbReference type="InterPro" id="IPR023627">
    <property type="entry name" value="Rcmb_RecR"/>
</dbReference>